<dbReference type="Proteomes" id="UP000254400">
    <property type="component" value="Unassembled WGS sequence"/>
</dbReference>
<accession>A0A379LSZ3</accession>
<dbReference type="SUPFAM" id="SSF82171">
    <property type="entry name" value="DPP6 N-terminal domain-like"/>
    <property type="match status" value="1"/>
</dbReference>
<dbReference type="EMBL" id="UGSC01000002">
    <property type="protein sequence ID" value="SUE13157.1"/>
    <property type="molecule type" value="Genomic_DNA"/>
</dbReference>
<dbReference type="PROSITE" id="PS51257">
    <property type="entry name" value="PROKAR_LIPOPROTEIN"/>
    <property type="match status" value="1"/>
</dbReference>
<organism evidence="1 2">
    <name type="scientific">Paenibacillus polymyxa</name>
    <name type="common">Bacillus polymyxa</name>
    <dbReference type="NCBI Taxonomy" id="1406"/>
    <lineage>
        <taxon>Bacteria</taxon>
        <taxon>Bacillati</taxon>
        <taxon>Bacillota</taxon>
        <taxon>Bacilli</taxon>
        <taxon>Bacillales</taxon>
        <taxon>Paenibacillaceae</taxon>
        <taxon>Paenibacillus</taxon>
    </lineage>
</organism>
<reference evidence="1 2" key="1">
    <citation type="submission" date="2018-06" db="EMBL/GenBank/DDBJ databases">
        <authorList>
            <consortium name="Pathogen Informatics"/>
            <person name="Doyle S."/>
        </authorList>
    </citation>
    <scope>NUCLEOTIDE SEQUENCE [LARGE SCALE GENOMIC DNA]</scope>
    <source>
        <strain evidence="1 2">NCTC10343</strain>
    </source>
</reference>
<dbReference type="InterPro" id="IPR011042">
    <property type="entry name" value="6-blade_b-propeller_TolB-like"/>
</dbReference>
<gene>
    <name evidence="1" type="primary">tolB_3</name>
    <name evidence="1" type="ORF">NCTC10343_05579</name>
</gene>
<dbReference type="InterPro" id="IPR011659">
    <property type="entry name" value="WD40"/>
</dbReference>
<sequence length="298" mass="33033">MKFVQIMTVGAIVALAISGCSDKASSNSNPDQQRPQNKVNNIEVNNTKEGVKKVEGKATIETYKATDKKMNSVDYSQYYNNQDKSKVVVSGKQIVWKNKDVTFTAKLTKAKGEEAAEANEVVDSMKIKSKRGEQLVKLNPRPLRVNSLSLSKSNQIALHVSDHEGKRLVLINLSNGTKTIVNMFEMNSDGAESEKIDAYNWSPDGKKIAFGIGDLGSSYIGVYDVERKSYTHVSDKDFTLISSIVWHKDGKSFDFVSKGDDSPQAVLYTYSETKKSILKKGSLSKNDEQKLAQLTPKF</sequence>
<dbReference type="AlphaFoldDB" id="A0A379LSZ3"/>
<dbReference type="RefSeq" id="WP_019688393.1">
    <property type="nucleotide sequence ID" value="NZ_CP036497.1"/>
</dbReference>
<proteinExistence type="predicted"/>
<dbReference type="Gene3D" id="2.120.10.30">
    <property type="entry name" value="TolB, C-terminal domain"/>
    <property type="match status" value="1"/>
</dbReference>
<dbReference type="Pfam" id="PF07676">
    <property type="entry name" value="PD40"/>
    <property type="match status" value="1"/>
</dbReference>
<protein>
    <submittedName>
        <fullName evidence="1">Protein tolB</fullName>
    </submittedName>
</protein>
<evidence type="ECO:0000313" key="2">
    <source>
        <dbReference type="Proteomes" id="UP000254400"/>
    </source>
</evidence>
<dbReference type="GeneID" id="93350982"/>
<evidence type="ECO:0000313" key="1">
    <source>
        <dbReference type="EMBL" id="SUE13157.1"/>
    </source>
</evidence>
<name>A0A379LSZ3_PAEPO</name>